<name>A0A928Z2L3_9CYAN</name>
<evidence type="ECO:0000313" key="1">
    <source>
        <dbReference type="EMBL" id="MBE9028248.1"/>
    </source>
</evidence>
<evidence type="ECO:0008006" key="3">
    <source>
        <dbReference type="Google" id="ProtNLM"/>
    </source>
</evidence>
<comment type="caution">
    <text evidence="1">The sequence shown here is derived from an EMBL/GenBank/DDBJ whole genome shotgun (WGS) entry which is preliminary data.</text>
</comment>
<dbReference type="EMBL" id="JADEXQ010000001">
    <property type="protein sequence ID" value="MBE9028248.1"/>
    <property type="molecule type" value="Genomic_DNA"/>
</dbReference>
<dbReference type="RefSeq" id="WP_264323065.1">
    <property type="nucleotide sequence ID" value="NZ_JADEXQ010000001.1"/>
</dbReference>
<keyword evidence="2" id="KW-1185">Reference proteome</keyword>
<dbReference type="Pfam" id="PF10706">
    <property type="entry name" value="Aminoglyc_resit"/>
    <property type="match status" value="1"/>
</dbReference>
<dbReference type="Proteomes" id="UP000625316">
    <property type="component" value="Unassembled WGS sequence"/>
</dbReference>
<dbReference type="InterPro" id="IPR019646">
    <property type="entry name" value="Aminoglyc_AdlTrfase"/>
</dbReference>
<sequence length="171" mass="18952">MAMQSESLASSDKVEQFLSATRAITMWIDGGWGVDALLRHQRREHTDIDIIIAAEDVAPLTTLLESLNYQHVIRSGLVYLSPEGLLVDIHWVRFDARGYGHFDLSDGGSWPMPPSAFRGSGSIGATLVQCLSPEAQVQCHAQGYKPREKDLSDMKALQEKFEVVLPLALCR</sequence>
<reference evidence="1" key="1">
    <citation type="submission" date="2020-10" db="EMBL/GenBank/DDBJ databases">
        <authorList>
            <person name="Castelo-Branco R."/>
            <person name="Eusebio N."/>
            <person name="Adriana R."/>
            <person name="Vieira A."/>
            <person name="Brugerolle De Fraissinette N."/>
            <person name="Rezende De Castro R."/>
            <person name="Schneider M.P."/>
            <person name="Vasconcelos V."/>
            <person name="Leao P.N."/>
        </authorList>
    </citation>
    <scope>NUCLEOTIDE SEQUENCE</scope>
    <source>
        <strain evidence="1">LEGE 11480</strain>
    </source>
</reference>
<dbReference type="Gene3D" id="3.30.460.40">
    <property type="match status" value="1"/>
</dbReference>
<proteinExistence type="predicted"/>
<evidence type="ECO:0000313" key="2">
    <source>
        <dbReference type="Proteomes" id="UP000625316"/>
    </source>
</evidence>
<dbReference type="AlphaFoldDB" id="A0A928Z2L3"/>
<protein>
    <recommendedName>
        <fullName evidence="3">Aminoglycoside nucleotidyltransferase</fullName>
    </recommendedName>
</protein>
<accession>A0A928Z2L3</accession>
<organism evidence="1 2">
    <name type="scientific">Romeriopsis navalis LEGE 11480</name>
    <dbReference type="NCBI Taxonomy" id="2777977"/>
    <lineage>
        <taxon>Bacteria</taxon>
        <taxon>Bacillati</taxon>
        <taxon>Cyanobacteriota</taxon>
        <taxon>Cyanophyceae</taxon>
        <taxon>Leptolyngbyales</taxon>
        <taxon>Leptolyngbyaceae</taxon>
        <taxon>Romeriopsis</taxon>
        <taxon>Romeriopsis navalis</taxon>
    </lineage>
</organism>
<gene>
    <name evidence="1" type="ORF">IQ266_00575</name>
</gene>